<dbReference type="EMBL" id="OW240921">
    <property type="protein sequence ID" value="CAH2319868.1"/>
    <property type="molecule type" value="Genomic_DNA"/>
</dbReference>
<organism evidence="2 3">
    <name type="scientific">Pelobates cultripes</name>
    <name type="common">Western spadefoot toad</name>
    <dbReference type="NCBI Taxonomy" id="61616"/>
    <lineage>
        <taxon>Eukaryota</taxon>
        <taxon>Metazoa</taxon>
        <taxon>Chordata</taxon>
        <taxon>Craniata</taxon>
        <taxon>Vertebrata</taxon>
        <taxon>Euteleostomi</taxon>
        <taxon>Amphibia</taxon>
        <taxon>Batrachia</taxon>
        <taxon>Anura</taxon>
        <taxon>Pelobatoidea</taxon>
        <taxon>Pelobatidae</taxon>
        <taxon>Pelobates</taxon>
    </lineage>
</organism>
<keyword evidence="3" id="KW-1185">Reference proteome</keyword>
<name>A0AAD1WM63_PELCU</name>
<protein>
    <submittedName>
        <fullName evidence="2">Uncharacterized protein</fullName>
    </submittedName>
</protein>
<gene>
    <name evidence="2" type="ORF">PECUL_23A014165</name>
</gene>
<dbReference type="AlphaFoldDB" id="A0AAD1WM63"/>
<reference evidence="2" key="1">
    <citation type="submission" date="2022-03" db="EMBL/GenBank/DDBJ databases">
        <authorList>
            <person name="Alioto T."/>
            <person name="Alioto T."/>
            <person name="Gomez Garrido J."/>
        </authorList>
    </citation>
    <scope>NUCLEOTIDE SEQUENCE</scope>
</reference>
<feature type="compositionally biased region" description="Polar residues" evidence="1">
    <location>
        <begin position="18"/>
        <end position="29"/>
    </location>
</feature>
<evidence type="ECO:0000313" key="2">
    <source>
        <dbReference type="EMBL" id="CAH2319868.1"/>
    </source>
</evidence>
<proteinExistence type="predicted"/>
<feature type="region of interest" description="Disordered" evidence="1">
    <location>
        <begin position="1"/>
        <end position="80"/>
    </location>
</feature>
<feature type="compositionally biased region" description="Polar residues" evidence="1">
    <location>
        <begin position="1"/>
        <end position="10"/>
    </location>
</feature>
<evidence type="ECO:0000256" key="1">
    <source>
        <dbReference type="SAM" id="MobiDB-lite"/>
    </source>
</evidence>
<sequence length="80" mass="8766">PRPDPSSTSGRMAPGSRESISWDSRSRTGNGPPARSHTAPGLRAQKRAPELPPSPVLERKTKTDHRRGRLQPRLHPADVT</sequence>
<accession>A0AAD1WM63</accession>
<dbReference type="Proteomes" id="UP001295444">
    <property type="component" value="Chromosome 10"/>
</dbReference>
<feature type="compositionally biased region" description="Basic residues" evidence="1">
    <location>
        <begin position="62"/>
        <end position="72"/>
    </location>
</feature>
<feature type="non-terminal residue" evidence="2">
    <location>
        <position position="1"/>
    </location>
</feature>
<evidence type="ECO:0000313" key="3">
    <source>
        <dbReference type="Proteomes" id="UP001295444"/>
    </source>
</evidence>